<dbReference type="PANTHER" id="PTHR43434:SF19">
    <property type="entry name" value="PHOSPHONOACETALDEHYDE HYDROLASE"/>
    <property type="match status" value="1"/>
</dbReference>
<dbReference type="SUPFAM" id="SSF56784">
    <property type="entry name" value="HAD-like"/>
    <property type="match status" value="1"/>
</dbReference>
<dbReference type="InterPro" id="IPR050155">
    <property type="entry name" value="HAD-like_hydrolase_sf"/>
</dbReference>
<keyword evidence="1" id="KW-0378">Hydrolase</keyword>
<dbReference type="GO" id="GO:0008967">
    <property type="term" value="F:phosphoglycolate phosphatase activity"/>
    <property type="evidence" value="ECO:0007669"/>
    <property type="project" value="TreeGrafter"/>
</dbReference>
<protein>
    <submittedName>
        <fullName evidence="1">Phosphonoacetaldehyde hydrolase</fullName>
        <ecNumber evidence="1">3.11.1.1</ecNumber>
    </submittedName>
</protein>
<reference evidence="1 2" key="1">
    <citation type="submission" date="2018-06" db="EMBL/GenBank/DDBJ databases">
        <authorList>
            <consortium name="Pathogen Informatics"/>
            <person name="Doyle S."/>
        </authorList>
    </citation>
    <scope>NUCLEOTIDE SEQUENCE [LARGE SCALE GENOMIC DNA]</scope>
    <source>
        <strain evidence="1 2">NCTC11179</strain>
    </source>
</reference>
<dbReference type="InterPro" id="IPR023214">
    <property type="entry name" value="HAD_sf"/>
</dbReference>
<dbReference type="NCBIfam" id="TIGR03351">
    <property type="entry name" value="PhnX-like"/>
    <property type="match status" value="1"/>
</dbReference>
<dbReference type="InterPro" id="IPR023198">
    <property type="entry name" value="PGP-like_dom2"/>
</dbReference>
<evidence type="ECO:0000313" key="2">
    <source>
        <dbReference type="Proteomes" id="UP000255024"/>
    </source>
</evidence>
<dbReference type="EMBL" id="UGQL01000001">
    <property type="protein sequence ID" value="STZ27685.1"/>
    <property type="molecule type" value="Genomic_DNA"/>
</dbReference>
<accession>A0A378RL15</accession>
<sequence>MKNIALVVFDMAGTTVDEDNVVYKTVCKAICEEGYDVNLEQTLIHGAGKEKLQAIKDILQACTTEKEVDQQANLIFKNFKKHLEDAYTIFPVKTFDGMEDFFKVLRNHDIKVVLNTGYDAKTANKLLDKLNWRVGITIDGLITADDVKEGRPSPAMIELAMKQFNIEDAQQVLKAGDSIIDIQEGKNANCGMVVGVLTGAQNRALLETAEPTMIVETLVELQDVLV</sequence>
<dbReference type="Gene3D" id="1.10.150.240">
    <property type="entry name" value="Putative phosphatase, domain 2"/>
    <property type="match status" value="1"/>
</dbReference>
<evidence type="ECO:0000313" key="1">
    <source>
        <dbReference type="EMBL" id="STZ27685.1"/>
    </source>
</evidence>
<dbReference type="Gene3D" id="3.40.50.1000">
    <property type="entry name" value="HAD superfamily/HAD-like"/>
    <property type="match status" value="1"/>
</dbReference>
<dbReference type="RefSeq" id="WP_115090571.1">
    <property type="nucleotide sequence ID" value="NZ_CP068107.1"/>
</dbReference>
<dbReference type="SFLD" id="SFLDG01129">
    <property type="entry name" value="C1.5:_HAD__Beta-PGM__Phosphata"/>
    <property type="match status" value="1"/>
</dbReference>
<dbReference type="GO" id="GO:0005829">
    <property type="term" value="C:cytosol"/>
    <property type="evidence" value="ECO:0007669"/>
    <property type="project" value="TreeGrafter"/>
</dbReference>
<dbReference type="NCBIfam" id="TIGR01549">
    <property type="entry name" value="HAD-SF-IA-v1"/>
    <property type="match status" value="1"/>
</dbReference>
<dbReference type="SFLD" id="SFLDS00003">
    <property type="entry name" value="Haloacid_Dehalogenase"/>
    <property type="match status" value="1"/>
</dbReference>
<proteinExistence type="predicted"/>
<dbReference type="PANTHER" id="PTHR43434">
    <property type="entry name" value="PHOSPHOGLYCOLATE PHOSPHATASE"/>
    <property type="match status" value="1"/>
</dbReference>
<name>A0A378RL15_MYROD</name>
<gene>
    <name evidence="1" type="primary">phnX</name>
    <name evidence="1" type="ORF">NCTC11179_01221</name>
</gene>
<dbReference type="AlphaFoldDB" id="A0A378RL15"/>
<dbReference type="Proteomes" id="UP000255024">
    <property type="component" value="Unassembled WGS sequence"/>
</dbReference>
<dbReference type="InterPro" id="IPR022468">
    <property type="entry name" value="PhnX-like"/>
</dbReference>
<dbReference type="Pfam" id="PF00702">
    <property type="entry name" value="Hydrolase"/>
    <property type="match status" value="1"/>
</dbReference>
<organism evidence="1 2">
    <name type="scientific">Myroides odoratus</name>
    <name type="common">Flavobacterium odoratum</name>
    <dbReference type="NCBI Taxonomy" id="256"/>
    <lineage>
        <taxon>Bacteria</taxon>
        <taxon>Pseudomonadati</taxon>
        <taxon>Bacteroidota</taxon>
        <taxon>Flavobacteriia</taxon>
        <taxon>Flavobacteriales</taxon>
        <taxon>Flavobacteriaceae</taxon>
        <taxon>Myroides</taxon>
    </lineage>
</organism>
<dbReference type="InterPro" id="IPR036412">
    <property type="entry name" value="HAD-like_sf"/>
</dbReference>
<keyword evidence="2" id="KW-1185">Reference proteome</keyword>
<dbReference type="InterPro" id="IPR006439">
    <property type="entry name" value="HAD-SF_hydro_IA"/>
</dbReference>
<dbReference type="EC" id="3.11.1.1" evidence="1"/>
<dbReference type="GO" id="GO:0006281">
    <property type="term" value="P:DNA repair"/>
    <property type="evidence" value="ECO:0007669"/>
    <property type="project" value="TreeGrafter"/>
</dbReference>
<dbReference type="GO" id="GO:0050194">
    <property type="term" value="F:phosphonoacetaldehyde hydrolase activity"/>
    <property type="evidence" value="ECO:0007669"/>
    <property type="project" value="UniProtKB-EC"/>
</dbReference>